<keyword evidence="2" id="KW-1185">Reference proteome</keyword>
<evidence type="ECO:0000313" key="1">
    <source>
        <dbReference type="EMBL" id="NIK56236.1"/>
    </source>
</evidence>
<name>A0A7X5V8K3_9ACTN</name>
<dbReference type="Proteomes" id="UP000555407">
    <property type="component" value="Unassembled WGS sequence"/>
</dbReference>
<gene>
    <name evidence="1" type="ORF">BJY22_001953</name>
</gene>
<protein>
    <submittedName>
        <fullName evidence="1">Uncharacterized protein</fullName>
    </submittedName>
</protein>
<reference evidence="1 2" key="1">
    <citation type="submission" date="2020-03" db="EMBL/GenBank/DDBJ databases">
        <title>Sequencing the genomes of 1000 actinobacteria strains.</title>
        <authorList>
            <person name="Klenk H.-P."/>
        </authorList>
    </citation>
    <scope>NUCLEOTIDE SEQUENCE [LARGE SCALE GENOMIC DNA]</scope>
    <source>
        <strain evidence="1 2">DSM 45490</strain>
    </source>
</reference>
<dbReference type="AlphaFoldDB" id="A0A7X5V8K3"/>
<organism evidence="1 2">
    <name type="scientific">Kribbella shirazensis</name>
    <dbReference type="NCBI Taxonomy" id="1105143"/>
    <lineage>
        <taxon>Bacteria</taxon>
        <taxon>Bacillati</taxon>
        <taxon>Actinomycetota</taxon>
        <taxon>Actinomycetes</taxon>
        <taxon>Propionibacteriales</taxon>
        <taxon>Kribbellaceae</taxon>
        <taxon>Kribbella</taxon>
    </lineage>
</organism>
<dbReference type="EMBL" id="JAASRO010000001">
    <property type="protein sequence ID" value="NIK56236.1"/>
    <property type="molecule type" value="Genomic_DNA"/>
</dbReference>
<comment type="caution">
    <text evidence="1">The sequence shown here is derived from an EMBL/GenBank/DDBJ whole genome shotgun (WGS) entry which is preliminary data.</text>
</comment>
<proteinExistence type="predicted"/>
<evidence type="ECO:0000313" key="2">
    <source>
        <dbReference type="Proteomes" id="UP000555407"/>
    </source>
</evidence>
<accession>A0A7X5V8K3</accession>
<sequence length="38" mass="4198">MLRRTFLTGSLTTVALGALHPGRLVLKWPPWTRTSCGC</sequence>